<name>A0A194W505_CYTMA</name>
<accession>A0A194W505</accession>
<gene>
    <name evidence="1" type="ORF">VM1G_07351</name>
</gene>
<dbReference type="SMR" id="A0A194W505"/>
<dbReference type="Gene3D" id="3.40.50.12780">
    <property type="entry name" value="N-terminal domain of ligase-like"/>
    <property type="match status" value="1"/>
</dbReference>
<proteinExistence type="predicted"/>
<dbReference type="EMBL" id="CM003104">
    <property type="protein sequence ID" value="KUI71342.1"/>
    <property type="molecule type" value="Genomic_DNA"/>
</dbReference>
<dbReference type="SUPFAM" id="SSF56801">
    <property type="entry name" value="Acetyl-CoA synthetase-like"/>
    <property type="match status" value="1"/>
</dbReference>
<dbReference type="Proteomes" id="UP000078559">
    <property type="component" value="Chromosome 7"/>
</dbReference>
<organism evidence="1 2">
    <name type="scientific">Cytospora mali</name>
    <name type="common">Apple Valsa canker fungus</name>
    <name type="synonym">Valsa mali</name>
    <dbReference type="NCBI Taxonomy" id="578113"/>
    <lineage>
        <taxon>Eukaryota</taxon>
        <taxon>Fungi</taxon>
        <taxon>Dikarya</taxon>
        <taxon>Ascomycota</taxon>
        <taxon>Pezizomycotina</taxon>
        <taxon>Sordariomycetes</taxon>
        <taxon>Sordariomycetidae</taxon>
        <taxon>Diaporthales</taxon>
        <taxon>Cytosporaceae</taxon>
        <taxon>Cytospora</taxon>
    </lineage>
</organism>
<evidence type="ECO:0000313" key="1">
    <source>
        <dbReference type="EMBL" id="KUI71342.1"/>
    </source>
</evidence>
<sequence>MSSHADAQTLQDIIQYARKHSPYYRDLYKDVNSVAPSLEELPVTDSERYWELAHADAATVLTSPFTDGSPIRSGGSTTVPKMVFITRREIALSGQIMGAAWVRAGLLAPGDVIANLYSFGGMYGGFQYVNKAIENAPAPVAHLPLSSACPLDIVEHEIEAFAATVIIAPVFHITRLADHISKSGRPARSVRMILFSGESLSTSIVATWREVFPHAAIHPSMYSSVDSGGLAVVPRACADADDKWAVDMAVAPIYAVVPGGSVVELLADDGTAITEPDTPGHVFITSLVRRLQPAIRYPVGDLAVWVDYGARALRFLGRGSVAIKIVSSWFDISVLKALLAEVLATEVVGRLQCVLRREGLVSVLIFRLAVAAPADEDEVREKVEARLRELSPSWTKSRDAGRIAPLRFEWVDVSELVFQENSGKLKEIVDERV</sequence>
<reference evidence="1" key="1">
    <citation type="submission" date="2014-12" db="EMBL/GenBank/DDBJ databases">
        <title>Genome Sequence of Valsa Canker Pathogens Uncovers a Specific Adaption of Colonization on Woody Bark.</title>
        <authorList>
            <person name="Yin Z."/>
            <person name="Liu H."/>
            <person name="Gao X."/>
            <person name="Li Z."/>
            <person name="Song N."/>
            <person name="Ke X."/>
            <person name="Dai Q."/>
            <person name="Wu Y."/>
            <person name="Sun Y."/>
            <person name="Xu J.-R."/>
            <person name="Kang Z.K."/>
            <person name="Wang L."/>
            <person name="Huang L."/>
        </authorList>
    </citation>
    <scope>NUCLEOTIDE SEQUENCE [LARGE SCALE GENOMIC DNA]</scope>
    <source>
        <strain evidence="1">03-8</strain>
    </source>
</reference>
<dbReference type="PANTHER" id="PTHR43845">
    <property type="entry name" value="BLR5969 PROTEIN"/>
    <property type="match status" value="1"/>
</dbReference>
<dbReference type="OrthoDB" id="5360374at2759"/>
<evidence type="ECO:0000313" key="2">
    <source>
        <dbReference type="Proteomes" id="UP000078559"/>
    </source>
</evidence>
<dbReference type="AlphaFoldDB" id="A0A194W505"/>
<keyword evidence="2" id="KW-1185">Reference proteome</keyword>
<protein>
    <recommendedName>
        <fullName evidence="3">Phenylacetate-coenzyme A ligase</fullName>
    </recommendedName>
</protein>
<evidence type="ECO:0008006" key="3">
    <source>
        <dbReference type="Google" id="ProtNLM"/>
    </source>
</evidence>
<dbReference type="PANTHER" id="PTHR43845:SF1">
    <property type="entry name" value="BLR5969 PROTEIN"/>
    <property type="match status" value="1"/>
</dbReference>
<dbReference type="InterPro" id="IPR042099">
    <property type="entry name" value="ANL_N_sf"/>
</dbReference>